<dbReference type="AlphaFoldDB" id="A0A0S4LID8"/>
<dbReference type="Proteomes" id="UP000199032">
    <property type="component" value="Unassembled WGS sequence"/>
</dbReference>
<proteinExistence type="predicted"/>
<dbReference type="STRING" id="1742972.COMA1_20405"/>
<accession>A0A0S4LID8</accession>
<dbReference type="OrthoDB" id="9789433at2"/>
<name>A0A0S4LID8_9BACT</name>
<reference evidence="1 2" key="1">
    <citation type="submission" date="2015-10" db="EMBL/GenBank/DDBJ databases">
        <authorList>
            <person name="Gilbert D.G."/>
        </authorList>
    </citation>
    <scope>NUCLEOTIDE SEQUENCE [LARGE SCALE GENOMIC DNA]</scope>
    <source>
        <strain evidence="1">COMA1</strain>
    </source>
</reference>
<dbReference type="EMBL" id="CZQA01000008">
    <property type="protein sequence ID" value="CUS35691.1"/>
    <property type="molecule type" value="Genomic_DNA"/>
</dbReference>
<evidence type="ECO:0000313" key="1">
    <source>
        <dbReference type="EMBL" id="CUS35691.1"/>
    </source>
</evidence>
<sequence length="190" mass="21268">MAYLALSSSFIGCVTHTQQDELFQLNPESAANRAMQTRLFETKDATELLSASAAVLQDLGFQVEESVREVGFLRATKERSAREYGQDITRFVIFLLSTPLVLVQQPPIVMPVDLHQKIAATLVTRPVNPETTRQEVRVLFYRVVWQGGGSSGQQGIPPGEQRMEMLRDAVMYQAFFAKLSKAVFLEPFAL</sequence>
<protein>
    <submittedName>
        <fullName evidence="1">Uncharacterized protein</fullName>
    </submittedName>
</protein>
<organism evidence="1 2">
    <name type="scientific">Candidatus Nitrospira nitrosa</name>
    <dbReference type="NCBI Taxonomy" id="1742972"/>
    <lineage>
        <taxon>Bacteria</taxon>
        <taxon>Pseudomonadati</taxon>
        <taxon>Nitrospirota</taxon>
        <taxon>Nitrospiria</taxon>
        <taxon>Nitrospirales</taxon>
        <taxon>Nitrospiraceae</taxon>
        <taxon>Nitrospira</taxon>
    </lineage>
</organism>
<dbReference type="RefSeq" id="WP_090748118.1">
    <property type="nucleotide sequence ID" value="NZ_CZQA01000008.1"/>
</dbReference>
<keyword evidence="2" id="KW-1185">Reference proteome</keyword>
<gene>
    <name evidence="1" type="ORF">COMA1_20405</name>
</gene>
<evidence type="ECO:0000313" key="2">
    <source>
        <dbReference type="Proteomes" id="UP000199032"/>
    </source>
</evidence>